<dbReference type="RefSeq" id="YP_002003786.1">
    <property type="nucleotide sequence ID" value="NC_011042.1"/>
</dbReference>
<organism evidence="1 2">
    <name type="scientific">Escherichia phage EcoDS1</name>
    <dbReference type="NCBI Taxonomy" id="532075"/>
    <lineage>
        <taxon>Viruses</taxon>
        <taxon>Duplodnaviria</taxon>
        <taxon>Heunggongvirae</taxon>
        <taxon>Uroviricota</taxon>
        <taxon>Caudoviricetes</taxon>
        <taxon>Autographivirales</taxon>
        <taxon>Autotranscriptaviridae</taxon>
        <taxon>Studiervirinae</taxon>
        <taxon>Kayfunavirus</taxon>
        <taxon>Kayfunavirus EcoDS1</taxon>
    </lineage>
</organism>
<proteinExistence type="predicted"/>
<keyword evidence="2" id="KW-1185">Reference proteome</keyword>
<gene>
    <name evidence="1" type="ORF">AS9_0052</name>
</gene>
<dbReference type="Proteomes" id="UP000000617">
    <property type="component" value="Segment"/>
</dbReference>
<accession>B3VCX5</accession>
<protein>
    <submittedName>
        <fullName evidence="1">Uncharacterized protein</fullName>
    </submittedName>
</protein>
<dbReference type="KEGG" id="vg:6449760"/>
<evidence type="ECO:0000313" key="1">
    <source>
        <dbReference type="EMBL" id="ACF15830.1"/>
    </source>
</evidence>
<sequence>MMWKTTYMFLDGSEMLGWRYTSIESAYMVATEALTSGKNQTMFGFKVTKEVKH</sequence>
<evidence type="ECO:0000313" key="2">
    <source>
        <dbReference type="Proteomes" id="UP000000617"/>
    </source>
</evidence>
<dbReference type="EMBL" id="EU734172">
    <property type="protein sequence ID" value="ACF15830.1"/>
    <property type="molecule type" value="Genomic_DNA"/>
</dbReference>
<dbReference type="GeneID" id="6449760"/>
<name>B3VCX5_9CAUD</name>
<reference evidence="1 2" key="1">
    <citation type="submission" date="2008-05" db="EMBL/GenBank/DDBJ databases">
        <title>Genomic sequences and analysis of several T7-like bacteriophages.</title>
        <authorList>
            <person name="Savalia D."/>
            <person name="Severinov K."/>
            <person name="Molineux I."/>
        </authorList>
    </citation>
    <scope>NUCLEOTIDE SEQUENCE [LARGE SCALE GENOMIC DNA]</scope>
</reference>